<dbReference type="InterPro" id="IPR051798">
    <property type="entry name" value="Class-II_PLP-Dep_Aminotrans"/>
</dbReference>
<comment type="similarity">
    <text evidence="5">Belongs to the class-II pyridoxal-phosphate-dependent aminotransferase family. MalY/PatB cystathionine beta-lyase subfamily.</text>
</comment>
<keyword evidence="3" id="KW-0663">Pyridoxal phosphate</keyword>
<evidence type="ECO:0000256" key="2">
    <source>
        <dbReference type="ARBA" id="ARBA00012224"/>
    </source>
</evidence>
<keyword evidence="7" id="KW-0808">Transferase</keyword>
<comment type="caution">
    <text evidence="7">The sequence shown here is derived from an EMBL/GenBank/DDBJ whole genome shotgun (WGS) entry which is preliminary data.</text>
</comment>
<dbReference type="InterPro" id="IPR015424">
    <property type="entry name" value="PyrdxlP-dep_Trfase"/>
</dbReference>
<dbReference type="EC" id="4.4.1.13" evidence="2"/>
<dbReference type="Pfam" id="PF00155">
    <property type="entry name" value="Aminotran_1_2"/>
    <property type="match status" value="1"/>
</dbReference>
<dbReference type="NCBIfam" id="TIGR04350">
    <property type="entry name" value="C_S_lyase_PatB"/>
    <property type="match status" value="1"/>
</dbReference>
<keyword evidence="4" id="KW-0456">Lyase</keyword>
<dbReference type="Gene3D" id="3.90.1150.10">
    <property type="entry name" value="Aspartate Aminotransferase, domain 1"/>
    <property type="match status" value="1"/>
</dbReference>
<dbReference type="RefSeq" id="WP_193534975.1">
    <property type="nucleotide sequence ID" value="NZ_JADCLJ010000009.1"/>
</dbReference>
<dbReference type="GO" id="GO:0008483">
    <property type="term" value="F:transaminase activity"/>
    <property type="evidence" value="ECO:0007669"/>
    <property type="project" value="UniProtKB-KW"/>
</dbReference>
<protein>
    <recommendedName>
        <fullName evidence="2">cysteine-S-conjugate beta-lyase</fullName>
        <ecNumber evidence="2">4.4.1.13</ecNumber>
    </recommendedName>
</protein>
<dbReference type="InterPro" id="IPR004839">
    <property type="entry name" value="Aminotransferase_I/II_large"/>
</dbReference>
<dbReference type="Proteomes" id="UP001516662">
    <property type="component" value="Unassembled WGS sequence"/>
</dbReference>
<organism evidence="7 8">
    <name type="scientific">Litchfieldia luteola</name>
    <dbReference type="NCBI Taxonomy" id="682179"/>
    <lineage>
        <taxon>Bacteria</taxon>
        <taxon>Bacillati</taxon>
        <taxon>Bacillota</taxon>
        <taxon>Bacilli</taxon>
        <taxon>Bacillales</taxon>
        <taxon>Bacillaceae</taxon>
        <taxon>Litchfieldia</taxon>
    </lineage>
</organism>
<dbReference type="Gene3D" id="3.40.640.10">
    <property type="entry name" value="Type I PLP-dependent aspartate aminotransferase-like (Major domain)"/>
    <property type="match status" value="1"/>
</dbReference>
<dbReference type="InterPro" id="IPR015421">
    <property type="entry name" value="PyrdxlP-dep_Trfase_major"/>
</dbReference>
<comment type="cofactor">
    <cofactor evidence="1">
        <name>pyridoxal 5'-phosphate</name>
        <dbReference type="ChEBI" id="CHEBI:597326"/>
    </cofactor>
</comment>
<accession>A0ABR9QG41</accession>
<name>A0ABR9QG41_9BACI</name>
<proteinExistence type="inferred from homology"/>
<evidence type="ECO:0000256" key="1">
    <source>
        <dbReference type="ARBA" id="ARBA00001933"/>
    </source>
</evidence>
<evidence type="ECO:0000256" key="5">
    <source>
        <dbReference type="ARBA" id="ARBA00037974"/>
    </source>
</evidence>
<gene>
    <name evidence="7" type="ORF">IMZ08_05230</name>
</gene>
<keyword evidence="8" id="KW-1185">Reference proteome</keyword>
<keyword evidence="7" id="KW-0032">Aminotransferase</keyword>
<evidence type="ECO:0000256" key="4">
    <source>
        <dbReference type="ARBA" id="ARBA00023239"/>
    </source>
</evidence>
<evidence type="ECO:0000313" key="7">
    <source>
        <dbReference type="EMBL" id="MBE4907466.1"/>
    </source>
</evidence>
<evidence type="ECO:0000313" key="8">
    <source>
        <dbReference type="Proteomes" id="UP001516662"/>
    </source>
</evidence>
<dbReference type="PANTHER" id="PTHR43525">
    <property type="entry name" value="PROTEIN MALY"/>
    <property type="match status" value="1"/>
</dbReference>
<evidence type="ECO:0000259" key="6">
    <source>
        <dbReference type="Pfam" id="PF00155"/>
    </source>
</evidence>
<dbReference type="CDD" id="cd00609">
    <property type="entry name" value="AAT_like"/>
    <property type="match status" value="1"/>
</dbReference>
<reference evidence="7 8" key="1">
    <citation type="submission" date="2020-10" db="EMBL/GenBank/DDBJ databases">
        <title>Bacillus sp. HD4P25, an endophyte from a halophyte.</title>
        <authorList>
            <person name="Sun J.-Q."/>
        </authorList>
    </citation>
    <scope>NUCLEOTIDE SEQUENCE [LARGE SCALE GENOMIC DNA]</scope>
    <source>
        <strain evidence="7 8">YIM 93174</strain>
    </source>
</reference>
<dbReference type="InterPro" id="IPR027619">
    <property type="entry name" value="C-S_lyase_PatB-like"/>
</dbReference>
<dbReference type="PANTHER" id="PTHR43525:SF1">
    <property type="entry name" value="PROTEIN MALY"/>
    <property type="match status" value="1"/>
</dbReference>
<dbReference type="EMBL" id="JADCLJ010000009">
    <property type="protein sequence ID" value="MBE4907466.1"/>
    <property type="molecule type" value="Genomic_DNA"/>
</dbReference>
<dbReference type="SUPFAM" id="SSF53383">
    <property type="entry name" value="PLP-dependent transferases"/>
    <property type="match status" value="1"/>
</dbReference>
<evidence type="ECO:0000256" key="3">
    <source>
        <dbReference type="ARBA" id="ARBA00022898"/>
    </source>
</evidence>
<dbReference type="InterPro" id="IPR015422">
    <property type="entry name" value="PyrdxlP-dep_Trfase_small"/>
</dbReference>
<sequence length="386" mass="43692">MNFDNEISRKGTNSVKWDINERVFGTKDVLPMWVADMDFQAPEIVVKELAQKVNHGIFGYSIPMVETSEAITGWLKRRHQWVVNSSSITYSPGVVFAISMVIQEYTSPGDKILIQSPIYTPFFEMIEKNNRTVLNSPLILKNNRYYIDFDDLEKNLDPSVKLFLLCNPHNPGGRVWTREELIRLGQICLKHNILIVSDEIHSDLIIGDQPHIPFASISEEFANQSITLIAPSKTFNLAGLQASATIIPNRSLRTRFDKRQQQQGFFTLGTFGIIGMEAAYLHGDEWLDNLIEYLRKNVSYLMNFIESNLPKVKVIRPDASYLVWLDCRELGLTDSELKDVLIKKGKLGLEPGTKYGPGGEGFVRINIGCPISTLKEGLNRLKVALS</sequence>
<feature type="domain" description="Aminotransferase class I/classII large" evidence="6">
    <location>
        <begin position="36"/>
        <end position="381"/>
    </location>
</feature>